<comment type="caution">
    <text evidence="4">The sequence shown here is derived from an EMBL/GenBank/DDBJ whole genome shotgun (WGS) entry which is preliminary data.</text>
</comment>
<protein>
    <submittedName>
        <fullName evidence="4">Amidase</fullName>
    </submittedName>
</protein>
<dbReference type="InterPro" id="IPR036928">
    <property type="entry name" value="AS_sf"/>
</dbReference>
<feature type="domain" description="Amidase" evidence="3">
    <location>
        <begin position="53"/>
        <end position="507"/>
    </location>
</feature>
<dbReference type="SUPFAM" id="SSF75304">
    <property type="entry name" value="Amidase signature (AS) enzymes"/>
    <property type="match status" value="1"/>
</dbReference>
<sequence length="538" mass="57549">MPQSRHCLNPLPLVVFCLLLSLAARAEVTTLSSASIADIHRAMERGEITSEALVRQFLRRIEAYDDAGPGINAVLQLNPAALDEARALDAERQSSGPRSPLHGIPVALKDNIDTHDLPTTAGSFMLAGTVPLDDAFLVKRLRDAGAVIIAKLNMSEFASGGPLNSLDGLTYNPHDTSRSPAGSSGGTGAAIAAAYAMVGFGTDTGGSVRMPSSANGIVGLKPTLGLISRDGIVPLALSFDTAGPMARHVHDVATTLGVVAGVDPADPATARSEGQVHQDYTRFLDRDALQGAKLGIARDFMGADNEVDWIMESAFQTMRKAGAELVDIELPPWLLASRGDFYRTIRYREFRAQIADYLETTGPDYPKTLRALIDTAMTLPSPDSEQGYIPNPSRWQLMLKEDAGGELSDREYLAVRDHALPLLRDTIEGLMDEHGLDAIIYPTQPRRPQRIDPEPNPDSAPGSGGSPVTLANLTGFPDLIVPAGFTAGGLPVTVSFFGRAFSEPVLLGLGYAFEQRTQARRLPRTTPPLADAMRVAIE</sequence>
<dbReference type="PANTHER" id="PTHR42678">
    <property type="entry name" value="AMIDASE"/>
    <property type="match status" value="1"/>
</dbReference>
<dbReference type="EMBL" id="SLWX01000008">
    <property type="protein sequence ID" value="TCO75509.1"/>
    <property type="molecule type" value="Genomic_DNA"/>
</dbReference>
<keyword evidence="2" id="KW-0732">Signal</keyword>
<keyword evidence="5" id="KW-1185">Reference proteome</keyword>
<evidence type="ECO:0000256" key="2">
    <source>
        <dbReference type="SAM" id="SignalP"/>
    </source>
</evidence>
<dbReference type="OrthoDB" id="9811471at2"/>
<feature type="region of interest" description="Disordered" evidence="1">
    <location>
        <begin position="443"/>
        <end position="468"/>
    </location>
</feature>
<dbReference type="RefSeq" id="WP_117317985.1">
    <property type="nucleotide sequence ID" value="NZ_QQSW01000010.1"/>
</dbReference>
<dbReference type="PANTHER" id="PTHR42678:SF34">
    <property type="entry name" value="OS04G0183300 PROTEIN"/>
    <property type="match status" value="1"/>
</dbReference>
<dbReference type="Proteomes" id="UP000294980">
    <property type="component" value="Unassembled WGS sequence"/>
</dbReference>
<dbReference type="Pfam" id="PF01425">
    <property type="entry name" value="Amidase"/>
    <property type="match status" value="1"/>
</dbReference>
<evidence type="ECO:0000256" key="1">
    <source>
        <dbReference type="SAM" id="MobiDB-lite"/>
    </source>
</evidence>
<evidence type="ECO:0000313" key="4">
    <source>
        <dbReference type="EMBL" id="TCO75509.1"/>
    </source>
</evidence>
<feature type="chain" id="PRO_5020197270" evidence="2">
    <location>
        <begin position="27"/>
        <end position="538"/>
    </location>
</feature>
<dbReference type="Gene3D" id="3.90.1300.10">
    <property type="entry name" value="Amidase signature (AS) domain"/>
    <property type="match status" value="1"/>
</dbReference>
<dbReference type="InterPro" id="IPR023631">
    <property type="entry name" value="Amidase_dom"/>
</dbReference>
<evidence type="ECO:0000259" key="3">
    <source>
        <dbReference type="Pfam" id="PF01425"/>
    </source>
</evidence>
<name>A0A4R2KW88_9GAMM</name>
<organism evidence="4 5">
    <name type="scientific">Chromatocurvus halotolerans</name>
    <dbReference type="NCBI Taxonomy" id="1132028"/>
    <lineage>
        <taxon>Bacteria</taxon>
        <taxon>Pseudomonadati</taxon>
        <taxon>Pseudomonadota</taxon>
        <taxon>Gammaproteobacteria</taxon>
        <taxon>Cellvibrionales</taxon>
        <taxon>Halieaceae</taxon>
        <taxon>Chromatocurvus</taxon>
    </lineage>
</organism>
<gene>
    <name evidence="4" type="ORF">EV688_10875</name>
</gene>
<dbReference type="AlphaFoldDB" id="A0A4R2KW88"/>
<feature type="signal peptide" evidence="2">
    <location>
        <begin position="1"/>
        <end position="26"/>
    </location>
</feature>
<reference evidence="4 5" key="1">
    <citation type="submission" date="2019-03" db="EMBL/GenBank/DDBJ databases">
        <title>Genomic Encyclopedia of Type Strains, Phase IV (KMG-IV): sequencing the most valuable type-strain genomes for metagenomic binning, comparative biology and taxonomic classification.</title>
        <authorList>
            <person name="Goeker M."/>
        </authorList>
    </citation>
    <scope>NUCLEOTIDE SEQUENCE [LARGE SCALE GENOMIC DNA]</scope>
    <source>
        <strain evidence="4 5">DSM 23344</strain>
    </source>
</reference>
<accession>A0A4R2KW88</accession>
<proteinExistence type="predicted"/>
<evidence type="ECO:0000313" key="5">
    <source>
        <dbReference type="Proteomes" id="UP000294980"/>
    </source>
</evidence>